<dbReference type="OrthoDB" id="283575at2759"/>
<feature type="signal peptide" evidence="1">
    <location>
        <begin position="1"/>
        <end position="15"/>
    </location>
</feature>
<comment type="caution">
    <text evidence="2">The sequence shown here is derived from an EMBL/GenBank/DDBJ whole genome shotgun (WGS) entry which is preliminary data.</text>
</comment>
<evidence type="ECO:0000313" key="3">
    <source>
        <dbReference type="Proteomes" id="UP000324800"/>
    </source>
</evidence>
<gene>
    <name evidence="2" type="ORF">EZS28_009574</name>
</gene>
<accession>A0A5J4WIZ0</accession>
<feature type="chain" id="PRO_5023886806" description="EGF-like domain-containing protein" evidence="1">
    <location>
        <begin position="16"/>
        <end position="787"/>
    </location>
</feature>
<protein>
    <recommendedName>
        <fullName evidence="4">EGF-like domain-containing protein</fullName>
    </recommendedName>
</protein>
<dbReference type="Proteomes" id="UP000324800">
    <property type="component" value="Unassembled WGS sequence"/>
</dbReference>
<feature type="non-terminal residue" evidence="2">
    <location>
        <position position="787"/>
    </location>
</feature>
<name>A0A5J4WIZ0_9EUKA</name>
<evidence type="ECO:0000256" key="1">
    <source>
        <dbReference type="SAM" id="SignalP"/>
    </source>
</evidence>
<evidence type="ECO:0008006" key="4">
    <source>
        <dbReference type="Google" id="ProtNLM"/>
    </source>
</evidence>
<dbReference type="EMBL" id="SNRW01001818">
    <property type="protein sequence ID" value="KAA6394900.1"/>
    <property type="molecule type" value="Genomic_DNA"/>
</dbReference>
<evidence type="ECO:0000313" key="2">
    <source>
        <dbReference type="EMBL" id="KAA6394900.1"/>
    </source>
</evidence>
<sequence>MLLIIALVTISFGWSFTNPFSFAFTRHWQIEKQITNISLTKVPFRNQTFTSQLRTPNTHRSFIKDKRKANIDSTRLYFDDESIDQSGTVTVDYLKVDKETYYTGSAKIADFVPLNKIASTYDKSFYAIPISNFDNLKTSQALNANERACDIMYYAHNYGIYGLYGYSVLAITNNDIAPSITRLVSNGPSKYEFINVPTSETDNYFINRTINKVCSNKDYNYHYLSYALKNSGIYDTQCQSNEQIPVDGTKCHDGLDPIPLLKGYQQGYFDNLDENAIKDLLIRFGVVYTYDNELIIGWKNDQWIFVRGISGQYYNIHNYNISRSTLFDGLVIFSKDQIYQNMEQCKSNTVPANGCLCNAQNHPATCTCPPNPEDLKELSTSVCKCIQQVDQRNDCIPKECLGEDIPDQGCICNSEFQPRNCICPSNANLVDISMNICRCLPQDDPREKCKVCESYQDVDPGSCLCGDYQHHPFGCACATDDDYLCVCSENNNEYYCQTICSEGEFPNSNNCLCAFGDDICKAGRQPCSDGNDLQPLPIGCEPGACVDKDQKYPCFCTGDKQVDREKCMCSTHYEIDPGSCTCDSTWHHKPDGCLCANSDDHYCLCNGGNDDPTDCFTICQEGEFPEVIDCFCQLDDDTCKAGQQMCTGGTDQHPTPPGCYIVECQSPDQKYPCICTGEKDIDRENCICSLSSYDEVDFGACKCGDWDHHPYGCMCKDSEDYYCVCSGEDYDTSDCTGLCKEGQYPQYDYCFCAVDDNECNTGPEQCTEQYHPRRCECPYEADDLINI</sequence>
<keyword evidence="1" id="KW-0732">Signal</keyword>
<organism evidence="2 3">
    <name type="scientific">Streblomastix strix</name>
    <dbReference type="NCBI Taxonomy" id="222440"/>
    <lineage>
        <taxon>Eukaryota</taxon>
        <taxon>Metamonada</taxon>
        <taxon>Preaxostyla</taxon>
        <taxon>Oxymonadida</taxon>
        <taxon>Streblomastigidae</taxon>
        <taxon>Streblomastix</taxon>
    </lineage>
</organism>
<reference evidence="2 3" key="1">
    <citation type="submission" date="2019-03" db="EMBL/GenBank/DDBJ databases">
        <title>Single cell metagenomics reveals metabolic interactions within the superorganism composed of flagellate Streblomastix strix and complex community of Bacteroidetes bacteria on its surface.</title>
        <authorList>
            <person name="Treitli S.C."/>
            <person name="Kolisko M."/>
            <person name="Husnik F."/>
            <person name="Keeling P."/>
            <person name="Hampl V."/>
        </authorList>
    </citation>
    <scope>NUCLEOTIDE SEQUENCE [LARGE SCALE GENOMIC DNA]</scope>
    <source>
        <strain evidence="2">ST1C</strain>
    </source>
</reference>
<dbReference type="AlphaFoldDB" id="A0A5J4WIZ0"/>
<proteinExistence type="predicted"/>